<dbReference type="GO" id="GO:0006094">
    <property type="term" value="P:gluconeogenesis"/>
    <property type="evidence" value="ECO:0007669"/>
    <property type="project" value="UniProtKB-KW"/>
</dbReference>
<gene>
    <name evidence="12" type="ORF">CYFA0S_01e11870g</name>
</gene>
<evidence type="ECO:0000256" key="5">
    <source>
        <dbReference type="ARBA" id="ARBA00012093"/>
    </source>
</evidence>
<dbReference type="GO" id="GO:0006565">
    <property type="term" value="P:L-serine catabolic process"/>
    <property type="evidence" value="ECO:0007669"/>
    <property type="project" value="TreeGrafter"/>
</dbReference>
<dbReference type="VEuPathDB" id="FungiDB:BON22_0321"/>
<evidence type="ECO:0000256" key="1">
    <source>
        <dbReference type="ARBA" id="ARBA00001933"/>
    </source>
</evidence>
<keyword evidence="6" id="KW-0312">Gluconeogenesis</keyword>
<proteinExistence type="inferred from homology"/>
<reference evidence="12" key="1">
    <citation type="journal article" date="2014" name="Genome Announc.">
        <title>Genome sequence of the yeast Cyberlindnera fabianii (Hansenula fabianii).</title>
        <authorList>
            <person name="Freel K.C."/>
            <person name="Sarilar V."/>
            <person name="Neuveglise C."/>
            <person name="Devillers H."/>
            <person name="Friedrich A."/>
            <person name="Schacherer J."/>
        </authorList>
    </citation>
    <scope>NUCLEOTIDE SEQUENCE</scope>
    <source>
        <strain evidence="12">YJS4271</strain>
    </source>
</reference>
<dbReference type="GO" id="GO:0005737">
    <property type="term" value="C:cytoplasm"/>
    <property type="evidence" value="ECO:0007669"/>
    <property type="project" value="UniProtKB-SubCell"/>
</dbReference>
<dbReference type="GO" id="GO:0009097">
    <property type="term" value="P:isoleucine biosynthetic process"/>
    <property type="evidence" value="ECO:0007669"/>
    <property type="project" value="TreeGrafter"/>
</dbReference>
<comment type="catalytic activity">
    <reaction evidence="10">
        <text>L-serine = pyruvate + NH4(+)</text>
        <dbReference type="Rhea" id="RHEA:19169"/>
        <dbReference type="ChEBI" id="CHEBI:15361"/>
        <dbReference type="ChEBI" id="CHEBI:28938"/>
        <dbReference type="ChEBI" id="CHEBI:33384"/>
        <dbReference type="EC" id="4.3.1.17"/>
    </reaction>
</comment>
<dbReference type="InterPro" id="IPR036052">
    <property type="entry name" value="TrpB-like_PALP_sf"/>
</dbReference>
<dbReference type="EC" id="4.3.1.17" evidence="5"/>
<evidence type="ECO:0000259" key="11">
    <source>
        <dbReference type="Pfam" id="PF00291"/>
    </source>
</evidence>
<dbReference type="Pfam" id="PF00291">
    <property type="entry name" value="PALP"/>
    <property type="match status" value="1"/>
</dbReference>
<evidence type="ECO:0000256" key="3">
    <source>
        <dbReference type="ARBA" id="ARBA00004742"/>
    </source>
</evidence>
<evidence type="ECO:0000313" key="12">
    <source>
        <dbReference type="EMBL" id="CDR37546.1"/>
    </source>
</evidence>
<sequence>MSTRLSRSGLHIHSPLVHSSPLSAIAPCKIYLKEDFCQPSGSFKLRGISHFIKASADKIGSDPTTKGKKVVFCAASGGNAGNALSYAATQYGFESIVVIPLSTSEHMAKKLRENGSKVIVHGINFGEADAYLKEVVIPGLGDDCVAVYCHPYDHEDVWKGNSSLIDEVVKDLQEVGELDKLKGIVCSVGGGGLYNGVVMGLQRHGLFDVGVLSVETETCPTFQAAIDAGEPVALKSTSTIAGSLAATTISSKSLENYHTHKCKNILISDADTASACLEFVRDHSVVVEPACGASLATVYKGLLKEHENFFGGLKEDDIVIVVACGGYTVTLEALLKYKETYHL</sequence>
<name>A0A061AIZ5_CYBFA</name>
<evidence type="ECO:0000256" key="4">
    <source>
        <dbReference type="ARBA" id="ARBA00010869"/>
    </source>
</evidence>
<dbReference type="InterPro" id="IPR001926">
    <property type="entry name" value="TrpB-like_PALP"/>
</dbReference>
<evidence type="ECO:0000256" key="9">
    <source>
        <dbReference type="ARBA" id="ARBA00023239"/>
    </source>
</evidence>
<evidence type="ECO:0000256" key="6">
    <source>
        <dbReference type="ARBA" id="ARBA00022432"/>
    </source>
</evidence>
<dbReference type="GO" id="GO:0004794">
    <property type="term" value="F:threonine deaminase activity"/>
    <property type="evidence" value="ECO:0007669"/>
    <property type="project" value="TreeGrafter"/>
</dbReference>
<dbReference type="FunFam" id="3.40.50.1100:FF:000040">
    <property type="entry name" value="L-serine dehydratase, putative"/>
    <property type="match status" value="1"/>
</dbReference>
<dbReference type="PANTHER" id="PTHR48078">
    <property type="entry name" value="THREONINE DEHYDRATASE, MITOCHONDRIAL-RELATED"/>
    <property type="match status" value="1"/>
</dbReference>
<comment type="subcellular location">
    <subcellularLocation>
        <location evidence="2">Cytoplasm</location>
    </subcellularLocation>
</comment>
<evidence type="ECO:0000256" key="8">
    <source>
        <dbReference type="ARBA" id="ARBA00022898"/>
    </source>
</evidence>
<dbReference type="EMBL" id="LK052886">
    <property type="protein sequence ID" value="CDR37546.1"/>
    <property type="molecule type" value="Genomic_DNA"/>
</dbReference>
<dbReference type="PhylomeDB" id="A0A061AIZ5"/>
<evidence type="ECO:0000256" key="2">
    <source>
        <dbReference type="ARBA" id="ARBA00004496"/>
    </source>
</evidence>
<dbReference type="Gene3D" id="3.40.50.1100">
    <property type="match status" value="2"/>
</dbReference>
<keyword evidence="7" id="KW-0963">Cytoplasm</keyword>
<accession>A0A061AIZ5</accession>
<dbReference type="GO" id="GO:0006567">
    <property type="term" value="P:L-threonine catabolic process"/>
    <property type="evidence" value="ECO:0007669"/>
    <property type="project" value="TreeGrafter"/>
</dbReference>
<protein>
    <recommendedName>
        <fullName evidence="5">L-serine ammonia-lyase</fullName>
        <ecNumber evidence="5">4.3.1.17</ecNumber>
    </recommendedName>
</protein>
<organism evidence="12">
    <name type="scientific">Cyberlindnera fabianii</name>
    <name type="common">Yeast</name>
    <name type="synonym">Hansenula fabianii</name>
    <dbReference type="NCBI Taxonomy" id="36022"/>
    <lineage>
        <taxon>Eukaryota</taxon>
        <taxon>Fungi</taxon>
        <taxon>Dikarya</taxon>
        <taxon>Ascomycota</taxon>
        <taxon>Saccharomycotina</taxon>
        <taxon>Saccharomycetes</taxon>
        <taxon>Phaffomycetales</taxon>
        <taxon>Phaffomycetaceae</taxon>
        <taxon>Cyberlindnera</taxon>
    </lineage>
</organism>
<dbReference type="SUPFAM" id="SSF53686">
    <property type="entry name" value="Tryptophan synthase beta subunit-like PLP-dependent enzymes"/>
    <property type="match status" value="1"/>
</dbReference>
<feature type="domain" description="Tryptophan synthase beta chain-like PALP" evidence="11">
    <location>
        <begin position="13"/>
        <end position="323"/>
    </location>
</feature>
<dbReference type="InterPro" id="IPR000634">
    <property type="entry name" value="Ser/Thr_deHydtase_PyrdxlP-BS"/>
</dbReference>
<comment type="pathway">
    <text evidence="3">Carbohydrate biosynthesis; gluconeogenesis.</text>
</comment>
<dbReference type="PANTHER" id="PTHR48078:SF2">
    <property type="entry name" value="CATABOLIC L-SERINE_THREONINE DEHYDRATASE"/>
    <property type="match status" value="1"/>
</dbReference>
<dbReference type="AlphaFoldDB" id="A0A061AIZ5"/>
<keyword evidence="9" id="KW-0456">Lyase</keyword>
<comment type="cofactor">
    <cofactor evidence="1">
        <name>pyridoxal 5'-phosphate</name>
        <dbReference type="ChEBI" id="CHEBI:597326"/>
    </cofactor>
</comment>
<dbReference type="GO" id="GO:0030170">
    <property type="term" value="F:pyridoxal phosphate binding"/>
    <property type="evidence" value="ECO:0007669"/>
    <property type="project" value="InterPro"/>
</dbReference>
<dbReference type="OrthoDB" id="7773036at2759"/>
<evidence type="ECO:0000256" key="7">
    <source>
        <dbReference type="ARBA" id="ARBA00022490"/>
    </source>
</evidence>
<comment type="similarity">
    <text evidence="4">Belongs to the serine/threonine dehydratase family.</text>
</comment>
<dbReference type="InterPro" id="IPR050147">
    <property type="entry name" value="Ser/Thr_Dehydratase"/>
</dbReference>
<keyword evidence="8" id="KW-0663">Pyridoxal phosphate</keyword>
<dbReference type="GO" id="GO:0003941">
    <property type="term" value="F:L-serine ammonia-lyase activity"/>
    <property type="evidence" value="ECO:0007669"/>
    <property type="project" value="UniProtKB-EC"/>
</dbReference>
<dbReference type="PROSITE" id="PS00165">
    <property type="entry name" value="DEHYDRATASE_SER_THR"/>
    <property type="match status" value="1"/>
</dbReference>
<evidence type="ECO:0000256" key="10">
    <source>
        <dbReference type="ARBA" id="ARBA00049406"/>
    </source>
</evidence>